<dbReference type="CDD" id="cd22191">
    <property type="entry name" value="DPBB_RlpA_EXP_N-like"/>
    <property type="match status" value="1"/>
</dbReference>
<proteinExistence type="predicted"/>
<dbReference type="SUPFAM" id="SSF50685">
    <property type="entry name" value="Barwin-like endoglucanases"/>
    <property type="match status" value="1"/>
</dbReference>
<feature type="domain" description="RlpA-like protein double-psi beta-barrel" evidence="3">
    <location>
        <begin position="169"/>
        <end position="217"/>
    </location>
</feature>
<accession>A0A4Y9Z5M1</accession>
<evidence type="ECO:0000259" key="3">
    <source>
        <dbReference type="Pfam" id="PF03330"/>
    </source>
</evidence>
<dbReference type="PANTHER" id="PTHR31836:SF28">
    <property type="entry name" value="SRCR DOMAIN-CONTAINING PROTEIN-RELATED"/>
    <property type="match status" value="1"/>
</dbReference>
<sequence>MFTLLPLLAKRESLKPRLTAKESLAQPAAAHRLRRPGIPMAAPGYKANGPLSSFSIVQAAPTNSPSPYPSLPLLSVPSFFLFIMVALTHLTTVLYAIAAAVSVSAAPMLVTRGSASGSGSKNGRGTFFYPALGACGVTNSNDDLIVAVGHELFDTFPGANGDSNDNPICKKSITANFEGKSVTVKVTDRCVGCNSTDLDFSPAAFQKLAALSVGEIGMTWSFDD</sequence>
<feature type="transmembrane region" description="Helical" evidence="2">
    <location>
        <begin position="79"/>
        <end position="103"/>
    </location>
</feature>
<evidence type="ECO:0000256" key="2">
    <source>
        <dbReference type="SAM" id="Phobius"/>
    </source>
</evidence>
<dbReference type="STRING" id="205917.A0A4Y9Z5M1"/>
<dbReference type="InterPro" id="IPR051477">
    <property type="entry name" value="Expansin_CellWall"/>
</dbReference>
<reference evidence="4 5" key="1">
    <citation type="submission" date="2019-02" db="EMBL/GenBank/DDBJ databases">
        <title>Genome sequencing of the rare red list fungi Dentipellis fragilis.</title>
        <authorList>
            <person name="Buettner E."/>
            <person name="Kellner H."/>
        </authorList>
    </citation>
    <scope>NUCLEOTIDE SEQUENCE [LARGE SCALE GENOMIC DNA]</scope>
    <source>
        <strain evidence="4 5">DSM 105465</strain>
    </source>
</reference>
<dbReference type="PANTHER" id="PTHR31836">
    <property type="match status" value="1"/>
</dbReference>
<dbReference type="OrthoDB" id="623670at2759"/>
<dbReference type="InterPro" id="IPR009009">
    <property type="entry name" value="RlpA-like_DPBB"/>
</dbReference>
<dbReference type="Proteomes" id="UP000298327">
    <property type="component" value="Unassembled WGS sequence"/>
</dbReference>
<dbReference type="EMBL" id="SEOQ01000139">
    <property type="protein sequence ID" value="TFY69337.1"/>
    <property type="molecule type" value="Genomic_DNA"/>
</dbReference>
<keyword evidence="2" id="KW-1133">Transmembrane helix</keyword>
<name>A0A4Y9Z5M1_9AGAM</name>
<protein>
    <recommendedName>
        <fullName evidence="3">RlpA-like protein double-psi beta-barrel domain-containing protein</fullName>
    </recommendedName>
</protein>
<dbReference type="Gene3D" id="2.40.40.10">
    <property type="entry name" value="RlpA-like domain"/>
    <property type="match status" value="1"/>
</dbReference>
<evidence type="ECO:0000256" key="1">
    <source>
        <dbReference type="ARBA" id="ARBA00022729"/>
    </source>
</evidence>
<dbReference type="Pfam" id="PF03330">
    <property type="entry name" value="DPBB_1"/>
    <property type="match status" value="1"/>
</dbReference>
<keyword evidence="1" id="KW-0732">Signal</keyword>
<evidence type="ECO:0000313" key="4">
    <source>
        <dbReference type="EMBL" id="TFY69337.1"/>
    </source>
</evidence>
<keyword evidence="5" id="KW-1185">Reference proteome</keyword>
<gene>
    <name evidence="4" type="ORF">EVG20_g3193</name>
</gene>
<evidence type="ECO:0000313" key="5">
    <source>
        <dbReference type="Proteomes" id="UP000298327"/>
    </source>
</evidence>
<keyword evidence="2" id="KW-0472">Membrane</keyword>
<keyword evidence="2" id="KW-0812">Transmembrane</keyword>
<dbReference type="InterPro" id="IPR036908">
    <property type="entry name" value="RlpA-like_sf"/>
</dbReference>
<dbReference type="AlphaFoldDB" id="A0A4Y9Z5M1"/>
<organism evidence="4 5">
    <name type="scientific">Dentipellis fragilis</name>
    <dbReference type="NCBI Taxonomy" id="205917"/>
    <lineage>
        <taxon>Eukaryota</taxon>
        <taxon>Fungi</taxon>
        <taxon>Dikarya</taxon>
        <taxon>Basidiomycota</taxon>
        <taxon>Agaricomycotina</taxon>
        <taxon>Agaricomycetes</taxon>
        <taxon>Russulales</taxon>
        <taxon>Hericiaceae</taxon>
        <taxon>Dentipellis</taxon>
    </lineage>
</organism>
<comment type="caution">
    <text evidence="4">The sequence shown here is derived from an EMBL/GenBank/DDBJ whole genome shotgun (WGS) entry which is preliminary data.</text>
</comment>